<evidence type="ECO:0000313" key="3">
    <source>
        <dbReference type="Proteomes" id="UP001295423"/>
    </source>
</evidence>
<protein>
    <recommendedName>
        <fullName evidence="4">Alkaline phosphatase</fullName>
    </recommendedName>
</protein>
<reference evidence="2" key="1">
    <citation type="submission" date="2023-08" db="EMBL/GenBank/DDBJ databases">
        <authorList>
            <person name="Audoor S."/>
            <person name="Bilcke G."/>
        </authorList>
    </citation>
    <scope>NUCLEOTIDE SEQUENCE</scope>
</reference>
<sequence length="490" mass="52719">MRISPLAVQALLYALVPLKIHSQTHEDECTHGKLYVTDNQSALIHVFDVSEGKLQDLTEETTMMLPSVGAGQLVYYGPPGDPLIVQYRGQEGLGYQDGFVRVINTGFSHDSHGDHGHVEYTDPSIVSNAIIDECARPIHQVRNDDKIAIFCDGSFSTDPQVNTTVHVLDETMLGSSGSAIVHSRVLQGTHHGVAIPVDDNHLLHSVALKDRVDRVPGTSSLPSTFQVVDYDGNILHELSDTSNPDTHCSGFHGSASVENTFVLACDDVHGGIVVVEYDPQGGGYTSRAITYPPDEKYDSFRIGSFAYHKNSHYIVGSYTVSGGTEFHLAAFSPSSTSIGESNILTLPSDSRQCAYQFEVGTGEHLLVLLPNGVLHVFEIADGSFTQVAKKEIVPNMSACSEATFTAGIGQAFVATPGTRSMYAIGLTHVEEGEIDVFESTLPFTPTAMTVSGFSYDAACTLEHDHAHAESSGVKTSHVFALLVIAGSVFF</sequence>
<comment type="caution">
    <text evidence="2">The sequence shown here is derived from an EMBL/GenBank/DDBJ whole genome shotgun (WGS) entry which is preliminary data.</text>
</comment>
<keyword evidence="1" id="KW-0732">Signal</keyword>
<dbReference type="SUPFAM" id="SSF75011">
    <property type="entry name" value="3-carboxy-cis,cis-mucoante lactonizing enzyme"/>
    <property type="match status" value="1"/>
</dbReference>
<dbReference type="EMBL" id="CAKOGP040002091">
    <property type="protein sequence ID" value="CAJ1961789.1"/>
    <property type="molecule type" value="Genomic_DNA"/>
</dbReference>
<proteinExistence type="predicted"/>
<name>A0AAD2JLL1_9STRA</name>
<evidence type="ECO:0008006" key="4">
    <source>
        <dbReference type="Google" id="ProtNLM"/>
    </source>
</evidence>
<organism evidence="2 3">
    <name type="scientific">Cylindrotheca closterium</name>
    <dbReference type="NCBI Taxonomy" id="2856"/>
    <lineage>
        <taxon>Eukaryota</taxon>
        <taxon>Sar</taxon>
        <taxon>Stramenopiles</taxon>
        <taxon>Ochrophyta</taxon>
        <taxon>Bacillariophyta</taxon>
        <taxon>Bacillariophyceae</taxon>
        <taxon>Bacillariophycidae</taxon>
        <taxon>Bacillariales</taxon>
        <taxon>Bacillariaceae</taxon>
        <taxon>Cylindrotheca</taxon>
    </lineage>
</organism>
<dbReference type="Proteomes" id="UP001295423">
    <property type="component" value="Unassembled WGS sequence"/>
</dbReference>
<evidence type="ECO:0000256" key="1">
    <source>
        <dbReference type="SAM" id="SignalP"/>
    </source>
</evidence>
<accession>A0AAD2JLL1</accession>
<evidence type="ECO:0000313" key="2">
    <source>
        <dbReference type="EMBL" id="CAJ1961789.1"/>
    </source>
</evidence>
<feature type="signal peptide" evidence="1">
    <location>
        <begin position="1"/>
        <end position="22"/>
    </location>
</feature>
<feature type="chain" id="PRO_5041927056" description="Alkaline phosphatase" evidence="1">
    <location>
        <begin position="23"/>
        <end position="490"/>
    </location>
</feature>
<gene>
    <name evidence="2" type="ORF">CYCCA115_LOCUS19372</name>
</gene>
<dbReference type="AlphaFoldDB" id="A0AAD2JLL1"/>
<keyword evidence="3" id="KW-1185">Reference proteome</keyword>